<accession>A0A6H0XWF0</accession>
<evidence type="ECO:0000256" key="2">
    <source>
        <dbReference type="ARBA" id="ARBA00022553"/>
    </source>
</evidence>
<feature type="compositionally biased region" description="Acidic residues" evidence="4">
    <location>
        <begin position="632"/>
        <end position="643"/>
    </location>
</feature>
<proteinExistence type="predicted"/>
<feature type="compositionally biased region" description="Polar residues" evidence="4">
    <location>
        <begin position="338"/>
        <end position="351"/>
    </location>
</feature>
<feature type="compositionally biased region" description="Basic and acidic residues" evidence="4">
    <location>
        <begin position="438"/>
        <end position="451"/>
    </location>
</feature>
<dbReference type="Proteomes" id="UP000503462">
    <property type="component" value="Chromosome 3"/>
</dbReference>
<feature type="region of interest" description="Disordered" evidence="4">
    <location>
        <begin position="519"/>
        <end position="553"/>
    </location>
</feature>
<keyword evidence="6" id="KW-1185">Reference proteome</keyword>
<feature type="compositionally biased region" description="Low complexity" evidence="4">
    <location>
        <begin position="832"/>
        <end position="845"/>
    </location>
</feature>
<dbReference type="GO" id="GO:0006364">
    <property type="term" value="P:rRNA processing"/>
    <property type="evidence" value="ECO:0007669"/>
    <property type="project" value="InterPro"/>
</dbReference>
<feature type="compositionally biased region" description="Acidic residues" evidence="4">
    <location>
        <begin position="157"/>
        <end position="219"/>
    </location>
</feature>
<feature type="region of interest" description="Disordered" evidence="4">
    <location>
        <begin position="806"/>
        <end position="858"/>
    </location>
</feature>
<evidence type="ECO:0000313" key="6">
    <source>
        <dbReference type="Proteomes" id="UP000503462"/>
    </source>
</evidence>
<dbReference type="AlphaFoldDB" id="A0A6H0XWF0"/>
<dbReference type="OrthoDB" id="277439at2759"/>
<feature type="compositionally biased region" description="Acidic residues" evidence="4">
    <location>
        <begin position="63"/>
        <end position="76"/>
    </location>
</feature>
<feature type="compositionally biased region" description="Acidic residues" evidence="4">
    <location>
        <begin position="528"/>
        <end position="540"/>
    </location>
</feature>
<gene>
    <name evidence="5" type="ORF">AMS68_004571</name>
</gene>
<feature type="compositionally biased region" description="Acidic residues" evidence="4">
    <location>
        <begin position="89"/>
        <end position="100"/>
    </location>
</feature>
<feature type="compositionally biased region" description="Basic and acidic residues" evidence="4">
    <location>
        <begin position="220"/>
        <end position="238"/>
    </location>
</feature>
<dbReference type="Pfam" id="PF04615">
    <property type="entry name" value="Utp14"/>
    <property type="match status" value="1"/>
</dbReference>
<dbReference type="GO" id="GO:0032040">
    <property type="term" value="C:small-subunit processome"/>
    <property type="evidence" value="ECO:0007669"/>
    <property type="project" value="InterPro"/>
</dbReference>
<organism evidence="5 6">
    <name type="scientific">Peltaster fructicola</name>
    <dbReference type="NCBI Taxonomy" id="286661"/>
    <lineage>
        <taxon>Eukaryota</taxon>
        <taxon>Fungi</taxon>
        <taxon>Dikarya</taxon>
        <taxon>Ascomycota</taxon>
        <taxon>Pezizomycotina</taxon>
        <taxon>Dothideomycetes</taxon>
        <taxon>Dothideomycetes incertae sedis</taxon>
        <taxon>Peltaster</taxon>
    </lineage>
</organism>
<dbReference type="EMBL" id="CP051141">
    <property type="protein sequence ID" value="QIW99053.1"/>
    <property type="molecule type" value="Genomic_DNA"/>
</dbReference>
<dbReference type="PANTHER" id="PTHR14150:SF12">
    <property type="entry name" value="U3 SMALL NUCLEOLAR RNA-ASSOCIATED PROTEIN 14 HOMOLOG A"/>
    <property type="match status" value="1"/>
</dbReference>
<keyword evidence="2" id="KW-0597">Phosphoprotein</keyword>
<keyword evidence="3" id="KW-0539">Nucleus</keyword>
<dbReference type="PANTHER" id="PTHR14150">
    <property type="entry name" value="U3 SMALL NUCLEOLAR RNA-ASSOCIATED PROTEIN 14"/>
    <property type="match status" value="1"/>
</dbReference>
<protein>
    <submittedName>
        <fullName evidence="5">Uncharacterized protein</fullName>
    </submittedName>
</protein>
<evidence type="ECO:0000256" key="3">
    <source>
        <dbReference type="ARBA" id="ARBA00023242"/>
    </source>
</evidence>
<feature type="compositionally biased region" description="Basic and acidic residues" evidence="4">
    <location>
        <begin position="469"/>
        <end position="489"/>
    </location>
</feature>
<comment type="subcellular location">
    <subcellularLocation>
        <location evidence="1">Nucleus</location>
        <location evidence="1">Nucleolus</location>
    </subcellularLocation>
</comment>
<dbReference type="InterPro" id="IPR006709">
    <property type="entry name" value="SSU_processome_Utp14"/>
</dbReference>
<evidence type="ECO:0000313" key="5">
    <source>
        <dbReference type="EMBL" id="QIW99053.1"/>
    </source>
</evidence>
<reference evidence="5 6" key="1">
    <citation type="journal article" date="2016" name="Sci. Rep.">
        <title>Peltaster fructicola genome reveals evolution from an invasive phytopathogen to an ectophytic parasite.</title>
        <authorList>
            <person name="Xu C."/>
            <person name="Chen H."/>
            <person name="Gleason M.L."/>
            <person name="Xu J.R."/>
            <person name="Liu H."/>
            <person name="Zhang R."/>
            <person name="Sun G."/>
        </authorList>
    </citation>
    <scope>NUCLEOTIDE SEQUENCE [LARGE SCALE GENOMIC DNA]</scope>
    <source>
        <strain evidence="5 6">LNHT1506</strain>
    </source>
</reference>
<name>A0A6H0XWF0_9PEZI</name>
<feature type="region of interest" description="Disordered" evidence="4">
    <location>
        <begin position="437"/>
        <end position="489"/>
    </location>
</feature>
<feature type="compositionally biased region" description="Acidic residues" evidence="4">
    <location>
        <begin position="109"/>
        <end position="129"/>
    </location>
</feature>
<feature type="region of interest" description="Disordered" evidence="4">
    <location>
        <begin position="326"/>
        <end position="353"/>
    </location>
</feature>
<evidence type="ECO:0000256" key="4">
    <source>
        <dbReference type="SAM" id="MobiDB-lite"/>
    </source>
</evidence>
<evidence type="ECO:0000256" key="1">
    <source>
        <dbReference type="ARBA" id="ARBA00004604"/>
    </source>
</evidence>
<sequence length="858" mass="95627">MPPRKARISVAQPRKNVSSKKSRKRQLDAFAIAGKIAPEKSSIRRHRLGEVESVQPRKRQRQDEDDDDDEEEEEEAESRQEKRRRKQDDDEVEYGSDSEGNEWTIGAVADDDDESLDSDEAFGESDEERFEGFTFRGSSGSKKKPKSKPSSSRTQDMEIDLNEGPEEEFSEDEDDFGDEGVDLATMLDDDGSEASDESEDEEVSDVQQSSEDEEDDSDGEDRHARLQDFVEGLDRNSEGKNPQVAQPETGEALTLDDLLEDADLDSKTLATLKPKKKHAPELVTSALPKRQQDAIDRKLANKKAKEQLDRWRDTVVQNRRAEFLSFPLRNADEGDLPSTDTFTPTQQSQPANELEASIRQIMEESGMLTKSVGSGMVEEGEHGLLKAEELATNKLPVEEVLQRRAELRRTRELMFREEIKAKRIAKIKSKAYRRVHRKERERLADKERMLMDPEGFANGELNEDEQEEADRRRAEARMSAKHKDSKWARSLRATDRAVWDDDARAGVIEQARRQEELRRRIAGRDVDQSDASDDDDDNDYNGDPSTELARIANADNNDALKGLAALKFMQTAEKRRKAQNNAAIAELQRDLDPTAAEDDSGIEDNGLGRAIFGPKPIAAKSANSVVKRPELEEGSGSEDENEEGPSPVVQHSVEVQKPTKHERAGKASGPLATSRSRTVVDEKLSTTRSAWLTAPKEKKTKLDRKLARSNDNEAIINTRIDTADEATTKTTLPVAQDAASEKSIGNTDGWNTVTYKQDADFDANAGDEDAAERPMLSKAERNAAFHARAFAGDDVAVHFSDEKDALAASEDEKETSTHAGMGCLGRSRLDESCSQGCRESSSQSSVQNKGCWCPTARS</sequence>
<feature type="region of interest" description="Disordered" evidence="4">
    <location>
        <begin position="574"/>
        <end position="705"/>
    </location>
</feature>
<feature type="region of interest" description="Disordered" evidence="4">
    <location>
        <begin position="1"/>
        <end position="290"/>
    </location>
</feature>